<dbReference type="PANTHER" id="PTHR21245">
    <property type="entry name" value="HETEROGENEOUS NUCLEAR RIBONUCLEOPROTEIN"/>
    <property type="match status" value="1"/>
</dbReference>
<reference evidence="10" key="1">
    <citation type="submission" date="2012-12" db="EMBL/GenBank/DDBJ databases">
        <authorList>
            <person name="Hellsten U."/>
            <person name="Grimwood J."/>
            <person name="Chapman J.A."/>
            <person name="Shapiro H."/>
            <person name="Aerts A."/>
            <person name="Otillar R.P."/>
            <person name="Terry A.Y."/>
            <person name="Boore J.L."/>
            <person name="Simakov O."/>
            <person name="Marletaz F."/>
            <person name="Cho S.-J."/>
            <person name="Edsinger-Gonzales E."/>
            <person name="Havlak P."/>
            <person name="Kuo D.-H."/>
            <person name="Larsson T."/>
            <person name="Lv J."/>
            <person name="Arendt D."/>
            <person name="Savage R."/>
            <person name="Osoegawa K."/>
            <person name="de Jong P."/>
            <person name="Lindberg D.R."/>
            <person name="Seaver E.C."/>
            <person name="Weisblat D.A."/>
            <person name="Putnam N.H."/>
            <person name="Grigoriev I.V."/>
            <person name="Rokhsar D.S."/>
        </authorList>
    </citation>
    <scope>NUCLEOTIDE SEQUENCE</scope>
</reference>
<dbReference type="CTD" id="20201862"/>
<dbReference type="Proteomes" id="UP000015101">
    <property type="component" value="Unassembled WGS sequence"/>
</dbReference>
<dbReference type="GO" id="GO:1990904">
    <property type="term" value="C:ribonucleoprotein complex"/>
    <property type="evidence" value="ECO:0000318"/>
    <property type="project" value="GO_Central"/>
</dbReference>
<organism evidence="9 10">
    <name type="scientific">Helobdella robusta</name>
    <name type="common">Californian leech</name>
    <dbReference type="NCBI Taxonomy" id="6412"/>
    <lineage>
        <taxon>Eukaryota</taxon>
        <taxon>Metazoa</taxon>
        <taxon>Spiralia</taxon>
        <taxon>Lophotrochozoa</taxon>
        <taxon>Annelida</taxon>
        <taxon>Clitellata</taxon>
        <taxon>Hirudinea</taxon>
        <taxon>Rhynchobdellida</taxon>
        <taxon>Glossiphoniidae</taxon>
        <taxon>Helobdella</taxon>
    </lineage>
</organism>
<dbReference type="GO" id="GO:0005737">
    <property type="term" value="C:cytoplasm"/>
    <property type="evidence" value="ECO:0007669"/>
    <property type="project" value="UniProtKB-SubCell"/>
</dbReference>
<dbReference type="EnsemblMetazoa" id="HelroT167246">
    <property type="protein sequence ID" value="HelroP167246"/>
    <property type="gene ID" value="HelroG167246"/>
</dbReference>
<evidence type="ECO:0000259" key="7">
    <source>
        <dbReference type="PROSITE" id="PS50102"/>
    </source>
</evidence>
<evidence type="ECO:0000313" key="9">
    <source>
        <dbReference type="EnsemblMetazoa" id="HelroP167246"/>
    </source>
</evidence>
<name>T1EZ62_HELRO</name>
<protein>
    <recommendedName>
        <fullName evidence="7">RRM domain-containing protein</fullName>
    </recommendedName>
</protein>
<dbReference type="EMBL" id="AMQM01002739">
    <property type="status" value="NOT_ANNOTATED_CDS"/>
    <property type="molecule type" value="Genomic_DNA"/>
</dbReference>
<evidence type="ECO:0000256" key="2">
    <source>
        <dbReference type="ARBA" id="ARBA00022490"/>
    </source>
</evidence>
<dbReference type="FunFam" id="3.30.70.330:FF:000023">
    <property type="entry name" value="Heterogeneous nuclear ribonucleoprotein q isoform"/>
    <property type="match status" value="1"/>
</dbReference>
<dbReference type="InterPro" id="IPR035979">
    <property type="entry name" value="RBD_domain_sf"/>
</dbReference>
<dbReference type="InterPro" id="IPR000504">
    <property type="entry name" value="RRM_dom"/>
</dbReference>
<keyword evidence="2" id="KW-0963">Cytoplasm</keyword>
<reference evidence="9" key="3">
    <citation type="submission" date="2015-06" db="UniProtKB">
        <authorList>
            <consortium name="EnsemblMetazoa"/>
        </authorList>
    </citation>
    <scope>IDENTIFICATION</scope>
</reference>
<comment type="subcellular location">
    <subcellularLocation>
        <location evidence="1">Cytoplasm</location>
    </subcellularLocation>
</comment>
<evidence type="ECO:0000256" key="1">
    <source>
        <dbReference type="ARBA" id="ARBA00004496"/>
    </source>
</evidence>
<dbReference type="HOGENOM" id="CLU_761360_0_0_1"/>
<dbReference type="SMART" id="SM00360">
    <property type="entry name" value="RRM"/>
    <property type="match status" value="1"/>
</dbReference>
<feature type="domain" description="RRM" evidence="7">
    <location>
        <begin position="102"/>
        <end position="172"/>
    </location>
</feature>
<evidence type="ECO:0000313" key="8">
    <source>
        <dbReference type="EMBL" id="ESO10750.1"/>
    </source>
</evidence>
<keyword evidence="4 5" id="KW-0694">RNA-binding</keyword>
<dbReference type="InParanoid" id="T1EZ62"/>
<evidence type="ECO:0000256" key="3">
    <source>
        <dbReference type="ARBA" id="ARBA00022737"/>
    </source>
</evidence>
<dbReference type="EMBL" id="KB095858">
    <property type="protein sequence ID" value="ESO10750.1"/>
    <property type="molecule type" value="Genomic_DNA"/>
</dbReference>
<sequence>MYMLMGPHDSRTCINMSENFKANITRTLQYDGLVDVIIYSSPDDPKKKNRGFAFLEYDSHKSASLAKHKIGNGWMRVWGCDIIVDWADPLEEPDDEIMNKVKVLYVRNLKSNVTDDQLRAAFEKYGKVERVKKVKDYSFVHFEDRNQALQAMEELQGKKIGDSEMQISLAKPPSENKQKEKRRQQFKHLYVNHGDDDVMVMMRCYDDSYIPSQYYGGSSGGGGPGGVVPLRGMSRSARPPFLFRGGFRSHIPTVDYYARDYRGGSYTDDYDYYPTYEAEDYLNYAASYPDGRGRALVRGGATGGITAAVAGGGAGVAATSGGHVSAPSIRGHLPLWPMYGQPQQPQWPPGRNVPGALQWSPTRR</sequence>
<dbReference type="STRING" id="6412.T1EZ62"/>
<dbReference type="SUPFAM" id="SSF54928">
    <property type="entry name" value="RNA-binding domain, RBD"/>
    <property type="match status" value="2"/>
</dbReference>
<evidence type="ECO:0000256" key="5">
    <source>
        <dbReference type="PROSITE-ProRule" id="PRU00176"/>
    </source>
</evidence>
<dbReference type="GeneID" id="20201862"/>
<evidence type="ECO:0000256" key="6">
    <source>
        <dbReference type="SAM" id="MobiDB-lite"/>
    </source>
</evidence>
<keyword evidence="3" id="KW-0677">Repeat</keyword>
<reference evidence="8 10" key="2">
    <citation type="journal article" date="2013" name="Nature">
        <title>Insights into bilaterian evolution from three spiralian genomes.</title>
        <authorList>
            <person name="Simakov O."/>
            <person name="Marletaz F."/>
            <person name="Cho S.J."/>
            <person name="Edsinger-Gonzales E."/>
            <person name="Havlak P."/>
            <person name="Hellsten U."/>
            <person name="Kuo D.H."/>
            <person name="Larsson T."/>
            <person name="Lv J."/>
            <person name="Arendt D."/>
            <person name="Savage R."/>
            <person name="Osoegawa K."/>
            <person name="de Jong P."/>
            <person name="Grimwood J."/>
            <person name="Chapman J.A."/>
            <person name="Shapiro H."/>
            <person name="Aerts A."/>
            <person name="Otillar R.P."/>
            <person name="Terry A.Y."/>
            <person name="Boore J.L."/>
            <person name="Grigoriev I.V."/>
            <person name="Lindberg D.R."/>
            <person name="Seaver E.C."/>
            <person name="Weisblat D.A."/>
            <person name="Putnam N.H."/>
            <person name="Rokhsar D.S."/>
        </authorList>
    </citation>
    <scope>NUCLEOTIDE SEQUENCE</scope>
</reference>
<dbReference type="RefSeq" id="XP_009011019.1">
    <property type="nucleotide sequence ID" value="XM_009012771.1"/>
</dbReference>
<keyword evidence="10" id="KW-1185">Reference proteome</keyword>
<dbReference type="FunFam" id="3.30.70.330:FF:000027">
    <property type="entry name" value="Heterogeneous nuclear ribonucleoprotein q isoform"/>
    <property type="match status" value="1"/>
</dbReference>
<dbReference type="OrthoDB" id="3800936at2759"/>
<gene>
    <name evidence="9" type="primary">20201862</name>
    <name evidence="8" type="ORF">HELRODRAFT_167246</name>
</gene>
<evidence type="ECO:0000313" key="10">
    <source>
        <dbReference type="Proteomes" id="UP000015101"/>
    </source>
</evidence>
<dbReference type="KEGG" id="hro:HELRODRAFT_167246"/>
<dbReference type="CDD" id="cd12251">
    <property type="entry name" value="RRM3_hnRNPR_like"/>
    <property type="match status" value="1"/>
</dbReference>
<proteinExistence type="predicted"/>
<feature type="region of interest" description="Disordered" evidence="6">
    <location>
        <begin position="341"/>
        <end position="364"/>
    </location>
</feature>
<dbReference type="eggNOG" id="KOG0117">
    <property type="taxonomic scope" value="Eukaryota"/>
</dbReference>
<dbReference type="Gene3D" id="3.30.70.330">
    <property type="match status" value="2"/>
</dbReference>
<evidence type="ECO:0000256" key="4">
    <source>
        <dbReference type="ARBA" id="ARBA00022884"/>
    </source>
</evidence>
<accession>T1EZ62</accession>
<dbReference type="GO" id="GO:0003723">
    <property type="term" value="F:RNA binding"/>
    <property type="evidence" value="ECO:0000318"/>
    <property type="project" value="GO_Central"/>
</dbReference>
<dbReference type="InterPro" id="IPR012677">
    <property type="entry name" value="Nucleotide-bd_a/b_plait_sf"/>
</dbReference>
<dbReference type="PROSITE" id="PS50102">
    <property type="entry name" value="RRM"/>
    <property type="match status" value="1"/>
</dbReference>
<dbReference type="Pfam" id="PF00076">
    <property type="entry name" value="RRM_1"/>
    <property type="match status" value="1"/>
</dbReference>
<dbReference type="AlphaFoldDB" id="T1EZ62"/>